<proteinExistence type="predicted"/>
<dbReference type="EMBL" id="JAJTVO010000009">
    <property type="protein sequence ID" value="MCE4121944.1"/>
    <property type="molecule type" value="Genomic_DNA"/>
</dbReference>
<dbReference type="Proteomes" id="UP001206014">
    <property type="component" value="Unassembled WGS sequence"/>
</dbReference>
<dbReference type="EMBL" id="QROP01000008">
    <property type="protein sequence ID" value="RHL40452.1"/>
    <property type="molecule type" value="Genomic_DNA"/>
</dbReference>
<dbReference type="EMBL" id="QSSA01000023">
    <property type="protein sequence ID" value="RGL58579.1"/>
    <property type="molecule type" value="Genomic_DNA"/>
</dbReference>
<gene>
    <name evidence="19" type="ORF">DW026_04940</name>
    <name evidence="18" type="ORF">DW079_08060</name>
    <name evidence="17" type="ORF">DW192_14010</name>
    <name evidence="16" type="ORF">DW250_06060</name>
    <name evidence="15" type="ORF">DW916_11725</name>
    <name evidence="13" type="ORF">DWV60_04440</name>
    <name evidence="12" type="ORF">DWV76_05395</name>
    <name evidence="14" type="ORF">DXA63_06185</name>
    <name evidence="11" type="ORF">DXB80_00075</name>
    <name evidence="10" type="ORF">DXC61_10560</name>
    <name evidence="9" type="ORF">F7D62_12065</name>
    <name evidence="8" type="ORF">F7D97_13190</name>
    <name evidence="3" type="ORF">LYY06_06640</name>
    <name evidence="6" type="ORF">NNC55_00895</name>
    <name evidence="5" type="ORF">NNC68_09940</name>
    <name evidence="4" type="ORF">NND11_04030</name>
    <name evidence="7" type="ORF">ONS98_11155</name>
</gene>
<evidence type="ECO:0000313" key="11">
    <source>
        <dbReference type="EMBL" id="RGN13086.1"/>
    </source>
</evidence>
<dbReference type="Proteomes" id="UP001200307">
    <property type="component" value="Unassembled WGS sequence"/>
</dbReference>
<evidence type="ECO:0000313" key="25">
    <source>
        <dbReference type="Proteomes" id="UP000284990"/>
    </source>
</evidence>
<dbReference type="EMBL" id="QSAG01000006">
    <property type="protein sequence ID" value="RGW43661.1"/>
    <property type="molecule type" value="Genomic_DNA"/>
</dbReference>
<dbReference type="InterPro" id="IPR000326">
    <property type="entry name" value="PAP2/HPO"/>
</dbReference>
<evidence type="ECO:0000313" key="9">
    <source>
        <dbReference type="EMBL" id="MQO04821.1"/>
    </source>
</evidence>
<dbReference type="Proteomes" id="UP000284990">
    <property type="component" value="Unassembled WGS sequence"/>
</dbReference>
<dbReference type="EMBL" id="VZBT01000091">
    <property type="protein sequence ID" value="MQO04821.1"/>
    <property type="molecule type" value="Genomic_DNA"/>
</dbReference>
<evidence type="ECO:0000313" key="30">
    <source>
        <dbReference type="Proteomes" id="UP000390763"/>
    </source>
</evidence>
<evidence type="ECO:0000313" key="10">
    <source>
        <dbReference type="EMBL" id="RGL58579.1"/>
    </source>
</evidence>
<evidence type="ECO:0000313" key="27">
    <source>
        <dbReference type="Proteomes" id="UP000286077"/>
    </source>
</evidence>
<evidence type="ECO:0000256" key="1">
    <source>
        <dbReference type="SAM" id="Phobius"/>
    </source>
</evidence>
<reference evidence="4" key="4">
    <citation type="submission" date="2022-07" db="EMBL/GenBank/DDBJ databases">
        <title>Prevotella copri.</title>
        <authorList>
            <person name="Yang C."/>
        </authorList>
    </citation>
    <scope>NUCLEOTIDE SEQUENCE</scope>
    <source>
        <strain evidence="6">HF1476</strain>
        <strain evidence="5">HF1805</strain>
        <strain evidence="4">HF88</strain>
    </source>
</reference>
<dbReference type="Proteomes" id="UP001204486">
    <property type="component" value="Unassembled WGS sequence"/>
</dbReference>
<dbReference type="Proteomes" id="UP000286501">
    <property type="component" value="Unassembled WGS sequence"/>
</dbReference>
<evidence type="ECO:0000313" key="22">
    <source>
        <dbReference type="Proteomes" id="UP000283672"/>
    </source>
</evidence>
<comment type="caution">
    <text evidence="16">The sequence shown here is derived from an EMBL/GenBank/DDBJ whole genome shotgun (WGS) entry which is preliminary data.</text>
</comment>
<evidence type="ECO:0000313" key="18">
    <source>
        <dbReference type="EMBL" id="RHK10232.1"/>
    </source>
</evidence>
<protein>
    <submittedName>
        <fullName evidence="16">Phosphatase PAP2 family protein</fullName>
    </submittedName>
</protein>
<evidence type="ECO:0000313" key="28">
    <source>
        <dbReference type="Proteomes" id="UP000286211"/>
    </source>
</evidence>
<evidence type="ECO:0000313" key="4">
    <source>
        <dbReference type="EMBL" id="MCP9500724.1"/>
    </source>
</evidence>
<dbReference type="EMBL" id="QSFW01000026">
    <property type="protein sequence ID" value="RHA84175.1"/>
    <property type="molecule type" value="Genomic_DNA"/>
</dbReference>
<reference evidence="30 31" key="2">
    <citation type="submission" date="2019-09" db="EMBL/GenBank/DDBJ databases">
        <title>Distinct polysaccharide growth profiles of human intestinal Prevotella copri isolates.</title>
        <authorList>
            <person name="Fehlner-Peach H."/>
            <person name="Magnabosco C."/>
            <person name="Raghavan V."/>
            <person name="Scher J.U."/>
            <person name="Tett A."/>
            <person name="Cox L.M."/>
            <person name="Gottsegen C."/>
            <person name="Watters A."/>
            <person name="Wiltshire- Gordon J.D."/>
            <person name="Segata N."/>
            <person name="Bonneau R."/>
            <person name="Littman D.R."/>
        </authorList>
    </citation>
    <scope>NUCLEOTIDE SEQUENCE [LARGE SCALE GENOMIC DNA]</scope>
    <source>
        <strain evidence="30">iAK279</strain>
        <strain evidence="8">IK21513</strain>
        <strain evidence="31">iK21513</strain>
    </source>
</reference>
<evidence type="ECO:0000313" key="12">
    <source>
        <dbReference type="EMBL" id="RGW43661.1"/>
    </source>
</evidence>
<dbReference type="Proteomes" id="UP000261245">
    <property type="component" value="Unassembled WGS sequence"/>
</dbReference>
<dbReference type="Proteomes" id="UP000261187">
    <property type="component" value="Unassembled WGS sequence"/>
</dbReference>
<evidence type="ECO:0000313" key="6">
    <source>
        <dbReference type="EMBL" id="MCP9598522.1"/>
    </source>
</evidence>
<dbReference type="Proteomes" id="UP000283672">
    <property type="component" value="Unassembled WGS sequence"/>
</dbReference>
<dbReference type="Proteomes" id="UP000406735">
    <property type="component" value="Unassembled WGS sequence"/>
</dbReference>
<feature type="transmembrane region" description="Helical" evidence="1">
    <location>
        <begin position="165"/>
        <end position="183"/>
    </location>
</feature>
<dbReference type="CDD" id="cd03395">
    <property type="entry name" value="PAP2_like_4"/>
    <property type="match status" value="1"/>
</dbReference>
<evidence type="ECO:0000313" key="26">
    <source>
        <dbReference type="Proteomes" id="UP000285604"/>
    </source>
</evidence>
<dbReference type="Proteomes" id="UP000286077">
    <property type="component" value="Unassembled WGS sequence"/>
</dbReference>
<dbReference type="RefSeq" id="WP_117694862.1">
    <property type="nucleotide sequence ID" value="NZ_CP042464.1"/>
</dbReference>
<dbReference type="EMBL" id="QSAQ01000008">
    <property type="protein sequence ID" value="RGW69474.1"/>
    <property type="molecule type" value="Genomic_DNA"/>
</dbReference>
<evidence type="ECO:0000313" key="31">
    <source>
        <dbReference type="Proteomes" id="UP000406735"/>
    </source>
</evidence>
<dbReference type="AlphaFoldDB" id="A0A3E4SGY9"/>
<evidence type="ECO:0000313" key="15">
    <source>
        <dbReference type="EMBL" id="RHA84175.1"/>
    </source>
</evidence>
<evidence type="ECO:0000313" key="24">
    <source>
        <dbReference type="Proteomes" id="UP000284548"/>
    </source>
</evidence>
<dbReference type="EMBL" id="VZCY01000107">
    <property type="protein sequence ID" value="MQN10848.1"/>
    <property type="molecule type" value="Genomic_DNA"/>
</dbReference>
<dbReference type="Proteomes" id="UP001209476">
    <property type="component" value="Unassembled WGS sequence"/>
</dbReference>
<dbReference type="Proteomes" id="UP000390763">
    <property type="component" value="Unassembled WGS sequence"/>
</dbReference>
<evidence type="ECO:0000313" key="7">
    <source>
        <dbReference type="EMBL" id="MCW4165758.1"/>
    </source>
</evidence>
<feature type="transmembrane region" description="Helical" evidence="1">
    <location>
        <begin position="204"/>
        <end position="229"/>
    </location>
</feature>
<dbReference type="EMBL" id="JANDWN010000002">
    <property type="protein sequence ID" value="MCP9598522.1"/>
    <property type="molecule type" value="Genomic_DNA"/>
</dbReference>
<name>A0A3E4SGY9_9BACT</name>
<dbReference type="InterPro" id="IPR036938">
    <property type="entry name" value="PAP2/HPO_sf"/>
</dbReference>
<feature type="transmembrane region" description="Helical" evidence="1">
    <location>
        <begin position="29"/>
        <end position="52"/>
    </location>
</feature>
<dbReference type="EMBL" id="QRNB01000036">
    <property type="protein sequence ID" value="RHK10232.1"/>
    <property type="molecule type" value="Genomic_DNA"/>
</dbReference>
<dbReference type="Proteomes" id="UP001205506">
    <property type="component" value="Unassembled WGS sequence"/>
</dbReference>
<dbReference type="Proteomes" id="UP000286211">
    <property type="component" value="Unassembled WGS sequence"/>
</dbReference>
<evidence type="ECO:0000259" key="2">
    <source>
        <dbReference type="SMART" id="SM00014"/>
    </source>
</evidence>
<reference evidence="9" key="6">
    <citation type="submission" date="2023-10" db="EMBL/GenBank/DDBJ databases">
        <title>Distinct polysaccharide growth profiles of human intestinal Prevotella copri isolates.</title>
        <authorList>
            <person name="Fehlner-Peach H."/>
            <person name="Magnabosco C."/>
            <person name="Raghavan V."/>
            <person name="Scher J.U."/>
            <person name="Tett A."/>
            <person name="Cox L.M."/>
            <person name="Gottsegen C."/>
            <person name="Watters A."/>
            <person name="Wiltshire- Gordon J.D."/>
            <person name="Segata N."/>
            <person name="Bonneau R."/>
            <person name="Littman D.R."/>
        </authorList>
    </citation>
    <scope>NUCLEOTIDE SEQUENCE</scope>
    <source>
        <strain evidence="9">IAK279</strain>
    </source>
</reference>
<reference evidence="7" key="5">
    <citation type="submission" date="2022-11" db="EMBL/GenBank/DDBJ databases">
        <title>Genomic repertoires linked with pathogenic potency of arthritogenic Prevotella copri isolated from the gut of rheumatoid arthritis patients.</title>
        <authorList>
            <person name="Nii T."/>
            <person name="Maeda Y."/>
            <person name="Motooka D."/>
            <person name="Naito M."/>
            <person name="Matsumoto Y."/>
            <person name="Ogawa T."/>
            <person name="Oguro-Igashira E."/>
            <person name="Kishikawa T."/>
            <person name="Yamashita M."/>
            <person name="Koizumi S."/>
            <person name="Kurakawa T."/>
            <person name="Okumura R."/>
            <person name="Kayama H."/>
            <person name="Murakami M."/>
            <person name="Sakaguchi T."/>
            <person name="Das B."/>
            <person name="Nakamura S."/>
            <person name="Okada Y."/>
            <person name="Kumanogoh A."/>
            <person name="Takeda K."/>
        </authorList>
    </citation>
    <scope>NUCLEOTIDE SEQUENCE</scope>
    <source>
        <strain evidence="7">RA-N001-16</strain>
    </source>
</reference>
<keyword evidence="1" id="KW-1133">Transmembrane helix</keyword>
<reference evidence="3" key="3">
    <citation type="submission" date="2021-12" db="EMBL/GenBank/DDBJ databases">
        <authorList>
            <person name="Lv X."/>
        </authorList>
    </citation>
    <scope>NUCLEOTIDE SEQUENCE</scope>
    <source>
        <strain evidence="3">HF2106</strain>
    </source>
</reference>
<evidence type="ECO:0000313" key="3">
    <source>
        <dbReference type="EMBL" id="MCE4121944.1"/>
    </source>
</evidence>
<feature type="transmembrane region" description="Helical" evidence="1">
    <location>
        <begin position="59"/>
        <end position="82"/>
    </location>
</feature>
<organism evidence="16 29">
    <name type="scientific">Segatella copri</name>
    <dbReference type="NCBI Taxonomy" id="165179"/>
    <lineage>
        <taxon>Bacteria</taxon>
        <taxon>Pseudomonadati</taxon>
        <taxon>Bacteroidota</taxon>
        <taxon>Bacteroidia</taxon>
        <taxon>Bacteroidales</taxon>
        <taxon>Prevotellaceae</taxon>
        <taxon>Segatella</taxon>
    </lineage>
</organism>
<dbReference type="PANTHER" id="PTHR14969">
    <property type="entry name" value="SPHINGOSINE-1-PHOSPHATE PHOSPHOHYDROLASE"/>
    <property type="match status" value="1"/>
</dbReference>
<dbReference type="Proteomes" id="UP000283785">
    <property type="component" value="Unassembled WGS sequence"/>
</dbReference>
<evidence type="ECO:0000313" key="20">
    <source>
        <dbReference type="Proteomes" id="UP000261187"/>
    </source>
</evidence>
<dbReference type="SUPFAM" id="SSF48317">
    <property type="entry name" value="Acid phosphatase/Vanadium-dependent haloperoxidase"/>
    <property type="match status" value="1"/>
</dbReference>
<dbReference type="EMBL" id="JANDWU010000017">
    <property type="protein sequence ID" value="MCP9549791.1"/>
    <property type="molecule type" value="Genomic_DNA"/>
</dbReference>
<feature type="domain" description="Phosphatidic acid phosphatase type 2/haloperoxidase" evidence="2">
    <location>
        <begin position="65"/>
        <end position="180"/>
    </location>
</feature>
<dbReference type="Pfam" id="PF01569">
    <property type="entry name" value="PAP2"/>
    <property type="match status" value="1"/>
</dbReference>
<feature type="transmembrane region" description="Helical" evidence="1">
    <location>
        <begin position="141"/>
        <end position="159"/>
    </location>
</feature>
<dbReference type="PANTHER" id="PTHR14969:SF13">
    <property type="entry name" value="AT30094P"/>
    <property type="match status" value="1"/>
</dbReference>
<dbReference type="EMBL" id="QSCI01000019">
    <property type="protein sequence ID" value="RGX96018.1"/>
    <property type="molecule type" value="Genomic_DNA"/>
</dbReference>
<dbReference type="EMBL" id="JANDXR010000002">
    <property type="protein sequence ID" value="MCP9500724.1"/>
    <property type="molecule type" value="Genomic_DNA"/>
</dbReference>
<dbReference type="EMBL" id="QRKB01000049">
    <property type="protein sequence ID" value="RHH76973.1"/>
    <property type="molecule type" value="Genomic_DNA"/>
</dbReference>
<evidence type="ECO:0000313" key="17">
    <source>
        <dbReference type="EMBL" id="RHH76973.1"/>
    </source>
</evidence>
<dbReference type="EMBL" id="QRIN01000019">
    <property type="protein sequence ID" value="RHG66562.1"/>
    <property type="molecule type" value="Genomic_DNA"/>
</dbReference>
<keyword evidence="1" id="KW-0812">Transmembrane</keyword>
<evidence type="ECO:0000313" key="23">
    <source>
        <dbReference type="Proteomes" id="UP000283785"/>
    </source>
</evidence>
<dbReference type="EMBL" id="JAPDUM010000001">
    <property type="protein sequence ID" value="MCW4165758.1"/>
    <property type="molecule type" value="Genomic_DNA"/>
</dbReference>
<evidence type="ECO:0000313" key="21">
    <source>
        <dbReference type="Proteomes" id="UP000261245"/>
    </source>
</evidence>
<keyword evidence="1" id="KW-0472">Membrane</keyword>
<accession>A0A3E4SGY9</accession>
<evidence type="ECO:0000313" key="29">
    <source>
        <dbReference type="Proteomes" id="UP000286501"/>
    </source>
</evidence>
<dbReference type="Proteomes" id="UP000285604">
    <property type="component" value="Unassembled WGS sequence"/>
</dbReference>
<evidence type="ECO:0000313" key="5">
    <source>
        <dbReference type="EMBL" id="MCP9549791.1"/>
    </source>
</evidence>
<evidence type="ECO:0000313" key="16">
    <source>
        <dbReference type="EMBL" id="RHG66562.1"/>
    </source>
</evidence>
<reference evidence="20 21" key="1">
    <citation type="submission" date="2018-08" db="EMBL/GenBank/DDBJ databases">
        <title>A genome reference for cultivated species of the human gut microbiota.</title>
        <authorList>
            <person name="Zou Y."/>
            <person name="Xue W."/>
            <person name="Luo G."/>
        </authorList>
    </citation>
    <scope>NUCLEOTIDE SEQUENCE [LARGE SCALE GENOMIC DNA]</scope>
    <source>
        <strain evidence="13 27">AF11-14</strain>
        <strain evidence="12 23">AF12-50</strain>
        <strain evidence="19 22">AF38-11</strain>
        <strain evidence="18 28">AF46-2NS</strain>
        <strain evidence="17 24">AM16-54</strain>
        <strain evidence="16 29">AM22-1</strain>
        <strain evidence="15 25">AM42-23AC</strain>
        <strain evidence="14 26">OF03-3</strain>
        <strain evidence="11 21">OM06-11</strain>
        <strain evidence="10 20">TF06-40</strain>
    </source>
</reference>
<evidence type="ECO:0000313" key="19">
    <source>
        <dbReference type="EMBL" id="RHL40452.1"/>
    </source>
</evidence>
<sequence length="232" mass="27073">MIELLHQIEQIDTQIFLFFNGFHNVYWDYFMMIFSDRFVWVPFYASFIFVLLKNFPVKVVMSTIVVITLIILFSDQTASGILKPLVARMRPSNPDNPISPMVHVVQGYRGGRYGFPSSHAANAWSMAFFAQYLVRRSKLTIFLCLWALITSYSRMYLGVHYFGDILIGTLIGFLYATLYYYIFQYFLRKHTERFKPNHDIRFASVPIITGLVSIWVIICTSGILSFYSIPLR</sequence>
<dbReference type="Proteomes" id="UP000284548">
    <property type="component" value="Unassembled WGS sequence"/>
</dbReference>
<evidence type="ECO:0000313" key="13">
    <source>
        <dbReference type="EMBL" id="RGW69474.1"/>
    </source>
</evidence>
<dbReference type="SMART" id="SM00014">
    <property type="entry name" value="acidPPc"/>
    <property type="match status" value="1"/>
</dbReference>
<evidence type="ECO:0000313" key="14">
    <source>
        <dbReference type="EMBL" id="RGX96018.1"/>
    </source>
</evidence>
<dbReference type="EMBL" id="QSUC01000001">
    <property type="protein sequence ID" value="RGN13086.1"/>
    <property type="molecule type" value="Genomic_DNA"/>
</dbReference>
<evidence type="ECO:0000313" key="8">
    <source>
        <dbReference type="EMBL" id="MQN10848.1"/>
    </source>
</evidence>
<dbReference type="Gene3D" id="1.20.144.10">
    <property type="entry name" value="Phosphatidic acid phosphatase type 2/haloperoxidase"/>
    <property type="match status" value="1"/>
</dbReference>